<dbReference type="AlphaFoldDB" id="A0A9D2SQG9"/>
<name>A0A9D2SQG9_9FIRM</name>
<dbReference type="Gene3D" id="1.50.10.10">
    <property type="match status" value="1"/>
</dbReference>
<feature type="domain" description="Glycosyl-hydrolase family 116 catalytic region" evidence="1">
    <location>
        <begin position="448"/>
        <end position="744"/>
    </location>
</feature>
<reference evidence="3" key="2">
    <citation type="submission" date="2021-04" db="EMBL/GenBank/DDBJ databases">
        <authorList>
            <person name="Gilroy R."/>
        </authorList>
    </citation>
    <scope>NUCLEOTIDE SEQUENCE</scope>
    <source>
        <strain evidence="3">USAMLcec2-132</strain>
    </source>
</reference>
<evidence type="ECO:0008006" key="5">
    <source>
        <dbReference type="Google" id="ProtNLM"/>
    </source>
</evidence>
<dbReference type="EMBL" id="DWWS01000044">
    <property type="protein sequence ID" value="HJC24448.1"/>
    <property type="molecule type" value="Genomic_DNA"/>
</dbReference>
<evidence type="ECO:0000313" key="3">
    <source>
        <dbReference type="EMBL" id="HJC24448.1"/>
    </source>
</evidence>
<protein>
    <recommendedName>
        <fullName evidence="5">Glucosylceramidase</fullName>
    </recommendedName>
</protein>
<dbReference type="InterPro" id="IPR012341">
    <property type="entry name" value="6hp_glycosidase-like_sf"/>
</dbReference>
<dbReference type="InterPro" id="IPR024462">
    <property type="entry name" value="GH116_N"/>
</dbReference>
<dbReference type="InterPro" id="IPR052566">
    <property type="entry name" value="Non-lysos_glucosylceramidase"/>
</dbReference>
<proteinExistence type="predicted"/>
<sequence>MKYDGKKLNQISFPLGGIGTGCIGLGGNGRLKDFEIYNRPNKRSLNGYSGFVIKAEREGKLLDARSLTGPAEMPLMGERPQGINSGHIGFGFGPVDKTLAGWPHFDSVIFTGEFPMASLKFEEKRFPGKVQLTAFNPFIPMNADDSSLPAAFFSFDVINTTEKEIDYTVCCFWTSPFGAGNSENRHKSGGFHRIMTAGADDGDELKRGDVTIASSGGRTSWQEYWYRGGWQDGVEMFWEDFKRPGLFENRHYEIPSEHWQGPDTADIAERIRLRPGEKGTLRFLVSWSFPEIYNYWNPEPDGKTWWKNYYAALFVDSDETACYCMKNWDRLEELTRLFTRTLHDSTFPEAVIDAISANLSVLKSPTVLRLQDGTFYGFEGCLENEGSCEGSCTHVWNYAYALPFLFPDLERSMRQADFRYNQHEDGRMSFRLQLPPGREPWGFLSCVDGQMGGVIKTYREWKFSGDDAWLKELWPSVKRSLEYAWSEENPNRWDPEKSGVIWGRQHHTLDMELFGPNSWLTGFYLTALKAAAEMSGYLGEEGDAAQYREMFEKGKEWTDQNLFHGGFYGQNVDLTDRMLLSGYGAVLEKDYWNEEAGEAKYQIGAGCMIDQVIAGWHAAMCGLGEIFDKKQEKAALASLYRNNFKQMKEVENLWRNFAVDEERGLLICTWPEGKKPKIPLTYSTECMTGFEYQAACHMLLAGLKKEGISIVEAIRERYDGFRRNPWNEMECGSNYARSMASYSLLPALSGFSWDGRRKGMGFAPIELEESEEGRRKQEFSSFWSFQKAWGRVVISEEQMKIFVLYGELCLKELYLQPHEQAEEILWNGKRIQFEQKTDTVEFAETILSKGDIILVKIITKLKEKMK</sequence>
<evidence type="ECO:0000259" key="2">
    <source>
        <dbReference type="Pfam" id="PF12215"/>
    </source>
</evidence>
<feature type="domain" description="Glycosyl-hydrolase family 116 N-terminal" evidence="2">
    <location>
        <begin position="13"/>
        <end position="330"/>
    </location>
</feature>
<gene>
    <name evidence="3" type="ORF">H9761_12175</name>
</gene>
<dbReference type="InterPro" id="IPR008928">
    <property type="entry name" value="6-hairpin_glycosidase_sf"/>
</dbReference>
<dbReference type="Pfam" id="PF12215">
    <property type="entry name" value="Glyco_hydr_116N"/>
    <property type="match status" value="1"/>
</dbReference>
<organism evidence="3 4">
    <name type="scientific">Candidatus Eisenbergiella merdavium</name>
    <dbReference type="NCBI Taxonomy" id="2838551"/>
    <lineage>
        <taxon>Bacteria</taxon>
        <taxon>Bacillati</taxon>
        <taxon>Bacillota</taxon>
        <taxon>Clostridia</taxon>
        <taxon>Lachnospirales</taxon>
        <taxon>Lachnospiraceae</taxon>
        <taxon>Eisenbergiella</taxon>
    </lineage>
</organism>
<dbReference type="PROSITE" id="PS51257">
    <property type="entry name" value="PROKAR_LIPOPROTEIN"/>
    <property type="match status" value="1"/>
</dbReference>
<reference evidence="3" key="1">
    <citation type="journal article" date="2021" name="PeerJ">
        <title>Extensive microbial diversity within the chicken gut microbiome revealed by metagenomics and culture.</title>
        <authorList>
            <person name="Gilroy R."/>
            <person name="Ravi A."/>
            <person name="Getino M."/>
            <person name="Pursley I."/>
            <person name="Horton D.L."/>
            <person name="Alikhan N.F."/>
            <person name="Baker D."/>
            <person name="Gharbi K."/>
            <person name="Hall N."/>
            <person name="Watson M."/>
            <person name="Adriaenssens E.M."/>
            <person name="Foster-Nyarko E."/>
            <person name="Jarju S."/>
            <person name="Secka A."/>
            <person name="Antonio M."/>
            <person name="Oren A."/>
            <person name="Chaudhuri R.R."/>
            <person name="La Ragione R."/>
            <person name="Hildebrand F."/>
            <person name="Pallen M.J."/>
        </authorList>
    </citation>
    <scope>NUCLEOTIDE SEQUENCE</scope>
    <source>
        <strain evidence="3">USAMLcec2-132</strain>
    </source>
</reference>
<dbReference type="GO" id="GO:0004553">
    <property type="term" value="F:hydrolase activity, hydrolyzing O-glycosyl compounds"/>
    <property type="evidence" value="ECO:0007669"/>
    <property type="project" value="InterPro"/>
</dbReference>
<evidence type="ECO:0000313" key="4">
    <source>
        <dbReference type="Proteomes" id="UP000823891"/>
    </source>
</evidence>
<dbReference type="GO" id="GO:0005975">
    <property type="term" value="P:carbohydrate metabolic process"/>
    <property type="evidence" value="ECO:0007669"/>
    <property type="project" value="InterPro"/>
</dbReference>
<dbReference type="Proteomes" id="UP000823891">
    <property type="component" value="Unassembled WGS sequence"/>
</dbReference>
<dbReference type="PANTHER" id="PTHR12654:SF0">
    <property type="entry name" value="NON-LYSOSOMAL GLUCOSYLCERAMIDASE"/>
    <property type="match status" value="1"/>
</dbReference>
<dbReference type="Pfam" id="PF04685">
    <property type="entry name" value="DUF608"/>
    <property type="match status" value="1"/>
</dbReference>
<dbReference type="InterPro" id="IPR006775">
    <property type="entry name" value="GH116_catalytic"/>
</dbReference>
<dbReference type="PANTHER" id="PTHR12654">
    <property type="entry name" value="BILE ACID BETA-GLUCOSIDASE-RELATED"/>
    <property type="match status" value="1"/>
</dbReference>
<accession>A0A9D2SQG9</accession>
<comment type="caution">
    <text evidence="3">The sequence shown here is derived from an EMBL/GenBank/DDBJ whole genome shotgun (WGS) entry which is preliminary data.</text>
</comment>
<evidence type="ECO:0000259" key="1">
    <source>
        <dbReference type="Pfam" id="PF04685"/>
    </source>
</evidence>
<dbReference type="SUPFAM" id="SSF48208">
    <property type="entry name" value="Six-hairpin glycosidases"/>
    <property type="match status" value="1"/>
</dbReference>